<reference evidence="11" key="1">
    <citation type="submission" date="2020-09" db="EMBL/GenBank/DDBJ databases">
        <title>Leviviricetes taxonomy.</title>
        <authorList>
            <person name="Stockdale S.R."/>
            <person name="Callanan J."/>
            <person name="Adriaenssens E.M."/>
            <person name="Kuhn J.H."/>
            <person name="Rumnieks J."/>
            <person name="Shkoporov A."/>
            <person name="Draper L.A."/>
            <person name="Ross P."/>
            <person name="Hill C."/>
        </authorList>
    </citation>
    <scope>NUCLEOTIDE SEQUENCE</scope>
</reference>
<dbReference type="GO" id="GO:0039694">
    <property type="term" value="P:viral RNA genome replication"/>
    <property type="evidence" value="ECO:0007669"/>
    <property type="project" value="InterPro"/>
</dbReference>
<sequence length="542" mass="60849">MQKIVSLLSRAHGTTLGFQMALALQLGRYADIPKLLTGVKPDSPFHDKQVAALVSKTEGLDVGIDTQAAAEATFIECENACRETNIRLTRYVNWFEEGFYGSISDLETFEFLSRVRKRIGDILGPVPDLVPRFSNGSTFHDRGDCITLPHKMSGYICVTDPFEKFGLLQVLRQTLWWPAADGVVYELGNRFTTVPKNYKTDRGICVEPSGNLSLQLAAGEHIRRRLYRVGIEIDGVGNRNAQWLHQQLARYGSLEGDLATIDLSNASDMIAEMTVRLLLPRQWWALLDSLRSQSTLFKGEWRKLSKFSSMGNGFTFELETLLFYAIAVETASWAKAYGDDIIVPSAKGQAVLEKLRFFGFVPNVEKSYLAGPFRESCGGDFWLGRDTRPIYLKKVPVSPLEWIDLYNSVLLMEAKSVNNATLLSNSPELEKAKELIIDQIPSLFRLYVPFGHSGGLWSGRPQDWRVRPARSLRKKRVFYWGTGIAEYDRGYNEIKSVIPQSRVIRLSTFHSRAQLASALLGAPSRGVTPRDGTCGCRVTWLA</sequence>
<dbReference type="EMBL" id="BK013757">
    <property type="protein sequence ID" value="DAD51221.1"/>
    <property type="molecule type" value="Genomic_RNA"/>
</dbReference>
<dbReference type="RefSeq" id="YP_010769962.1">
    <property type="nucleotide sequence ID" value="NC_074120.1"/>
</dbReference>
<dbReference type="Proteomes" id="UP000682585">
    <property type="component" value="Segment"/>
</dbReference>
<evidence type="ECO:0000313" key="11">
    <source>
        <dbReference type="EMBL" id="DAD51221.1"/>
    </source>
</evidence>
<accession>A0A8S5L1J4</accession>
<proteinExistence type="predicted"/>
<dbReference type="GeneID" id="80399128"/>
<keyword evidence="12" id="KW-1185">Reference proteome</keyword>
<keyword evidence="5" id="KW-0547">Nucleotide-binding</keyword>
<name>A0A8S5L1J4_9VIRU</name>
<evidence type="ECO:0000313" key="12">
    <source>
        <dbReference type="Proteomes" id="UP000682585"/>
    </source>
</evidence>
<evidence type="ECO:0000259" key="10">
    <source>
        <dbReference type="PROSITE" id="PS50522"/>
    </source>
</evidence>
<evidence type="ECO:0000256" key="8">
    <source>
        <dbReference type="ARBA" id="ARBA00048744"/>
    </source>
</evidence>
<dbReference type="InterPro" id="IPR005093">
    <property type="entry name" value="RNArep_beta"/>
</dbReference>
<evidence type="ECO:0000256" key="9">
    <source>
        <dbReference type="PIRSR" id="PIRSR605093-1"/>
    </source>
</evidence>
<evidence type="ECO:0000256" key="1">
    <source>
        <dbReference type="ARBA" id="ARBA00012494"/>
    </source>
</evidence>
<feature type="binding site" evidence="9">
    <location>
        <position position="339"/>
    </location>
    <ligand>
        <name>Mg(2+)</name>
        <dbReference type="ChEBI" id="CHEBI:18420"/>
        <label>2</label>
    </ligand>
</feature>
<evidence type="ECO:0000256" key="4">
    <source>
        <dbReference type="ARBA" id="ARBA00022695"/>
    </source>
</evidence>
<evidence type="ECO:0000256" key="3">
    <source>
        <dbReference type="ARBA" id="ARBA00022679"/>
    </source>
</evidence>
<dbReference type="PROSITE" id="PS50522">
    <property type="entry name" value="RDRP_PHAGE"/>
    <property type="match status" value="1"/>
</dbReference>
<organism evidence="11 12">
    <name type="scientific">ssRNA phage SRR7976326_4</name>
    <dbReference type="NCBI Taxonomy" id="2786728"/>
    <lineage>
        <taxon>Viruses</taxon>
        <taxon>Riboviria</taxon>
        <taxon>Orthornavirae</taxon>
        <taxon>Lenarviricota</taxon>
        <taxon>Leviviricetes</taxon>
        <taxon>Norzivirales</taxon>
        <taxon>Fiersviridae</taxon>
        <taxon>Ticahravirus</taxon>
        <taxon>Ticahravirus asiovicinum</taxon>
    </lineage>
</organism>
<dbReference type="GO" id="GO:0000166">
    <property type="term" value="F:nucleotide binding"/>
    <property type="evidence" value="ECO:0007669"/>
    <property type="project" value="UniProtKB-KW"/>
</dbReference>
<feature type="binding site" evidence="9">
    <location>
        <position position="340"/>
    </location>
    <ligand>
        <name>Mg(2+)</name>
        <dbReference type="ChEBI" id="CHEBI:18420"/>
        <label>2</label>
    </ligand>
</feature>
<keyword evidence="3" id="KW-0808">Transferase</keyword>
<protein>
    <recommendedName>
        <fullName evidence="1">RNA-directed RNA polymerase</fullName>
        <ecNumber evidence="1">2.7.7.48</ecNumber>
    </recommendedName>
    <alternativeName>
        <fullName evidence="7">RNA replicase beta chain</fullName>
    </alternativeName>
</protein>
<keyword evidence="4" id="KW-0548">Nucleotidyltransferase</keyword>
<keyword evidence="6" id="KW-0693">Viral RNA replication</keyword>
<dbReference type="EC" id="2.7.7.48" evidence="1"/>
<comment type="catalytic activity">
    <reaction evidence="8">
        <text>RNA(n) + a ribonucleoside 5'-triphosphate = RNA(n+1) + diphosphate</text>
        <dbReference type="Rhea" id="RHEA:21248"/>
        <dbReference type="Rhea" id="RHEA-COMP:14527"/>
        <dbReference type="Rhea" id="RHEA-COMP:17342"/>
        <dbReference type="ChEBI" id="CHEBI:33019"/>
        <dbReference type="ChEBI" id="CHEBI:61557"/>
        <dbReference type="ChEBI" id="CHEBI:140395"/>
        <dbReference type="EC" id="2.7.7.48"/>
    </reaction>
</comment>
<evidence type="ECO:0000256" key="7">
    <source>
        <dbReference type="ARBA" id="ARBA00030248"/>
    </source>
</evidence>
<dbReference type="InterPro" id="IPR007096">
    <property type="entry name" value="RNA-dir_Rpol_cat_phage"/>
</dbReference>
<gene>
    <name evidence="11" type="primary">SRR7976326_4_3</name>
</gene>
<feature type="binding site" evidence="9">
    <location>
        <position position="262"/>
    </location>
    <ligand>
        <name>Mg(2+)</name>
        <dbReference type="ChEBI" id="CHEBI:18420"/>
        <label>2</label>
    </ligand>
</feature>
<evidence type="ECO:0000256" key="2">
    <source>
        <dbReference type="ARBA" id="ARBA00022484"/>
    </source>
</evidence>
<keyword evidence="9" id="KW-0460">Magnesium</keyword>
<evidence type="ECO:0000256" key="6">
    <source>
        <dbReference type="ARBA" id="ARBA00022953"/>
    </source>
</evidence>
<dbReference type="GO" id="GO:0046872">
    <property type="term" value="F:metal ion binding"/>
    <property type="evidence" value="ECO:0007669"/>
    <property type="project" value="UniProtKB-KW"/>
</dbReference>
<dbReference type="GO" id="GO:0003968">
    <property type="term" value="F:RNA-directed RNA polymerase activity"/>
    <property type="evidence" value="ECO:0007669"/>
    <property type="project" value="UniProtKB-KW"/>
</dbReference>
<keyword evidence="2 11" id="KW-0696">RNA-directed RNA polymerase</keyword>
<dbReference type="Pfam" id="PF03431">
    <property type="entry name" value="RNA_replicase_B"/>
    <property type="match status" value="1"/>
</dbReference>
<dbReference type="SUPFAM" id="SSF56672">
    <property type="entry name" value="DNA/RNA polymerases"/>
    <property type="match status" value="1"/>
</dbReference>
<evidence type="ECO:0000256" key="5">
    <source>
        <dbReference type="ARBA" id="ARBA00022741"/>
    </source>
</evidence>
<dbReference type="KEGG" id="vg:80399128"/>
<keyword evidence="9" id="KW-0479">Metal-binding</keyword>
<comment type="cofactor">
    <cofactor evidence="9">
        <name>Mg(2+)</name>
        <dbReference type="ChEBI" id="CHEBI:18420"/>
    </cofactor>
    <text evidence="9">Binds 2 Mg(2+) per subunit.</text>
</comment>
<feature type="domain" description="RdRp catalytic" evidence="10">
    <location>
        <begin position="247"/>
        <end position="371"/>
    </location>
</feature>
<dbReference type="InterPro" id="IPR043502">
    <property type="entry name" value="DNA/RNA_pol_sf"/>
</dbReference>